<dbReference type="Proteomes" id="UP000191024">
    <property type="component" value="Chromosome A"/>
</dbReference>
<evidence type="ECO:0000256" key="1">
    <source>
        <dbReference type="SAM" id="SignalP"/>
    </source>
</evidence>
<sequence>MSAASSFILLRCHCGIAGLLALPKQTQWATHDAWAQRTIAWRALEPPSGHRAESGGDCGFRLPGAASHPPATSAAPGSCDRKRMEAGCAVQGDWEMSYCFSSSGPIHRGEVRHRGRGSRGSHASGVRWSVWFWVGGGGGWWGYVDVEPR</sequence>
<evidence type="ECO:0000313" key="3">
    <source>
        <dbReference type="Proteomes" id="UP000191024"/>
    </source>
</evidence>
<feature type="signal peptide" evidence="1">
    <location>
        <begin position="1"/>
        <end position="28"/>
    </location>
</feature>
<accession>A0A1G4IRH0</accession>
<dbReference type="AlphaFoldDB" id="A0A1G4IRH0"/>
<feature type="chain" id="PRO_5009235703" evidence="1">
    <location>
        <begin position="29"/>
        <end position="149"/>
    </location>
</feature>
<proteinExistence type="predicted"/>
<evidence type="ECO:0000313" key="2">
    <source>
        <dbReference type="EMBL" id="SCU79180.1"/>
    </source>
</evidence>
<name>A0A1G4IRH0_9SACH</name>
<reference evidence="2 3" key="1">
    <citation type="submission" date="2016-03" db="EMBL/GenBank/DDBJ databases">
        <authorList>
            <person name="Devillers H."/>
        </authorList>
    </citation>
    <scope>NUCLEOTIDE SEQUENCE [LARGE SCALE GENOMIC DNA]</scope>
    <source>
        <strain evidence="2">CBS 11717</strain>
    </source>
</reference>
<gene>
    <name evidence="2" type="ORF">LAMI_0A07646G</name>
</gene>
<organism evidence="2 3">
    <name type="scientific">Lachancea mirantina</name>
    <dbReference type="NCBI Taxonomy" id="1230905"/>
    <lineage>
        <taxon>Eukaryota</taxon>
        <taxon>Fungi</taxon>
        <taxon>Dikarya</taxon>
        <taxon>Ascomycota</taxon>
        <taxon>Saccharomycotina</taxon>
        <taxon>Saccharomycetes</taxon>
        <taxon>Saccharomycetales</taxon>
        <taxon>Saccharomycetaceae</taxon>
        <taxon>Lachancea</taxon>
    </lineage>
</organism>
<dbReference type="EMBL" id="LT598462">
    <property type="protein sequence ID" value="SCU79180.1"/>
    <property type="molecule type" value="Genomic_DNA"/>
</dbReference>
<keyword evidence="3" id="KW-1185">Reference proteome</keyword>
<keyword evidence="1" id="KW-0732">Signal</keyword>
<protein>
    <submittedName>
        <fullName evidence="2">LAMI_0A07646g1_1</fullName>
    </submittedName>
</protein>